<dbReference type="CDD" id="cd20430">
    <property type="entry name" value="Tudor_TDRD8"/>
    <property type="match status" value="1"/>
</dbReference>
<dbReference type="InterPro" id="IPR052451">
    <property type="entry name" value="Ser/Thr_kinase-like"/>
</dbReference>
<feature type="non-terminal residue" evidence="4">
    <location>
        <position position="1004"/>
    </location>
</feature>
<reference evidence="4 5" key="1">
    <citation type="submission" date="2023-09" db="EMBL/GenBank/DDBJ databases">
        <authorList>
            <person name="Wang M."/>
        </authorList>
    </citation>
    <scope>NUCLEOTIDE SEQUENCE [LARGE SCALE GENOMIC DNA]</scope>
    <source>
        <strain evidence="4">GT-2023</strain>
        <tissue evidence="4">Liver</tissue>
    </source>
</reference>
<name>A0ABR3M220_9TELE</name>
<dbReference type="InterPro" id="IPR000719">
    <property type="entry name" value="Prot_kinase_dom"/>
</dbReference>
<dbReference type="Gene3D" id="1.10.510.10">
    <property type="entry name" value="Transferase(Phosphotransferase) domain 1"/>
    <property type="match status" value="1"/>
</dbReference>
<keyword evidence="5" id="KW-1185">Reference proteome</keyword>
<dbReference type="SUPFAM" id="SSF56112">
    <property type="entry name" value="Protein kinase-like (PK-like)"/>
    <property type="match status" value="1"/>
</dbReference>
<dbReference type="PROSITE" id="PS50304">
    <property type="entry name" value="TUDOR"/>
    <property type="match status" value="1"/>
</dbReference>
<gene>
    <name evidence="4" type="ORF">QQF64_009749</name>
</gene>
<dbReference type="Gene3D" id="6.10.250.900">
    <property type="match status" value="1"/>
</dbReference>
<dbReference type="Gene3D" id="2.40.50.90">
    <property type="match status" value="1"/>
</dbReference>
<organism evidence="4 5">
    <name type="scientific">Cirrhinus molitorella</name>
    <name type="common">mud carp</name>
    <dbReference type="NCBI Taxonomy" id="172907"/>
    <lineage>
        <taxon>Eukaryota</taxon>
        <taxon>Metazoa</taxon>
        <taxon>Chordata</taxon>
        <taxon>Craniata</taxon>
        <taxon>Vertebrata</taxon>
        <taxon>Euteleostomi</taxon>
        <taxon>Actinopterygii</taxon>
        <taxon>Neopterygii</taxon>
        <taxon>Teleostei</taxon>
        <taxon>Ostariophysi</taxon>
        <taxon>Cypriniformes</taxon>
        <taxon>Cyprinidae</taxon>
        <taxon>Labeoninae</taxon>
        <taxon>Labeonini</taxon>
        <taxon>Cirrhinus</taxon>
    </lineage>
</organism>
<comment type="caution">
    <text evidence="4">The sequence shown here is derived from an EMBL/GenBank/DDBJ whole genome shotgun (WGS) entry which is preliminary data.</text>
</comment>
<proteinExistence type="predicted"/>
<dbReference type="PANTHER" id="PTHR48008:SF6">
    <property type="entry name" value="LEUCINE-RICH REPEAT RECEPTOR-LIKE PROTEIN KINASE IMK3-RELATED"/>
    <property type="match status" value="1"/>
</dbReference>
<keyword evidence="1" id="KW-0175">Coiled coil</keyword>
<evidence type="ECO:0000313" key="4">
    <source>
        <dbReference type="EMBL" id="KAL1259172.1"/>
    </source>
</evidence>
<dbReference type="Pfam" id="PF00567">
    <property type="entry name" value="TUDOR"/>
    <property type="match status" value="1"/>
</dbReference>
<accession>A0ABR3M220</accession>
<dbReference type="Pfam" id="PF00069">
    <property type="entry name" value="Pkinase"/>
    <property type="match status" value="1"/>
</dbReference>
<feature type="domain" description="Tudor" evidence="3">
    <location>
        <begin position="63"/>
        <end position="121"/>
    </location>
</feature>
<feature type="coiled-coil region" evidence="1">
    <location>
        <begin position="564"/>
        <end position="617"/>
    </location>
</feature>
<protein>
    <recommendedName>
        <fullName evidence="6">Serine/threonine-protein kinase 31</fullName>
    </recommendedName>
</protein>
<evidence type="ECO:0008006" key="6">
    <source>
        <dbReference type="Google" id="ProtNLM"/>
    </source>
</evidence>
<evidence type="ECO:0000259" key="3">
    <source>
        <dbReference type="PROSITE" id="PS50304"/>
    </source>
</evidence>
<dbReference type="Proteomes" id="UP001558613">
    <property type="component" value="Unassembled WGS sequence"/>
</dbReference>
<dbReference type="PROSITE" id="PS50011">
    <property type="entry name" value="PROTEIN_KINASE_DOM"/>
    <property type="match status" value="1"/>
</dbReference>
<dbReference type="InterPro" id="IPR047383">
    <property type="entry name" value="Tudor_TDRD8"/>
</dbReference>
<dbReference type="PANTHER" id="PTHR48008">
    <property type="entry name" value="LEUCINE-RICH REPEAT RECEPTOR-LIKE PROTEIN KINASE IMK3-RELATED"/>
    <property type="match status" value="1"/>
</dbReference>
<evidence type="ECO:0000313" key="5">
    <source>
        <dbReference type="Proteomes" id="UP001558613"/>
    </source>
</evidence>
<dbReference type="InterPro" id="IPR011009">
    <property type="entry name" value="Kinase-like_dom_sf"/>
</dbReference>
<dbReference type="PROSITE" id="PS50276">
    <property type="entry name" value="PANCREATIC_HORMONE_2"/>
    <property type="match status" value="1"/>
</dbReference>
<dbReference type="EMBL" id="JAYMGO010000016">
    <property type="protein sequence ID" value="KAL1259172.1"/>
    <property type="molecule type" value="Genomic_DNA"/>
</dbReference>
<feature type="domain" description="Protein kinase" evidence="2">
    <location>
        <begin position="697"/>
        <end position="1004"/>
    </location>
</feature>
<dbReference type="SUPFAM" id="SSF63748">
    <property type="entry name" value="Tudor/PWWP/MBT"/>
    <property type="match status" value="1"/>
</dbReference>
<dbReference type="Gene3D" id="2.30.30.140">
    <property type="match status" value="1"/>
</dbReference>
<evidence type="ECO:0000259" key="2">
    <source>
        <dbReference type="PROSITE" id="PS50011"/>
    </source>
</evidence>
<evidence type="ECO:0000256" key="1">
    <source>
        <dbReference type="SAM" id="Coils"/>
    </source>
</evidence>
<dbReference type="InterPro" id="IPR035437">
    <property type="entry name" value="SNase_OB-fold_sf"/>
</dbReference>
<sequence>MSAAKIRRDPGLRTLEAGVELVVVTHVVDAITFWAQNVTDKINEKIIDMLTEKCPSAPILMGRPSSHKVYGARYSEDKCWYRCTVQQQTEDKFYILYIDYGNTEIVSRSDLVELPEELQTTGLAKKYKFWGFHVSSEQDSPLFSQGKSFLQNMIHGKKLRVHKKSVCFDGTILVEAFQGNLDIGEELLKFKFAKVSLPGNRENSLPSVNLQEHTGLWPTRTPPRELDTFGSSLGCMPKLRPIFSDLKPQIIKEQKTTIALQPVEKPNAGPEPLTEIKVSKTDVNGQQLCSQDTEQVPDETESELQRMREVINDKDMEIKKLKEEGNAIQEHASLLGQQLEEAKLELQALKESYEKTVETEHNHPTTVGNRISQLAKKVDSLRKLRESNPCSTDEDHLLESITIIMNYRISMPLSSERLEIAWKAYDQTLENLRGCQSMVEVELLVNIRNEARGALLSAVDDFLQEVDKLPINERLDRLKDIASSLTAMFSSVMLAEQTEECSFEKFCEWKGHKQQKIKNVRKTTDEALLALSRWAAKLSKFLCLMERTSLTEEDVAEGVDEILMNADNALCEELNTEFSEQEDEERKIVFNAFRKAMQDIQREQSLLEAIRQKYELNTKFKQEIQQWQSGPPKADELFAVKKHIRSLRSQLRWKLVEVSCLEEAEELDLPEILKKKEEIAETRNALFQEISHEKKQYILLCELMKKGFPELPMIYPDADINGYMSSAGLLMKSLDRDMFDAEPMKELSGRRPLLSTDFQGQKVVLKCYAVDEETEAKMLEQAAQYHRAQQQNPATTVPLLALFCGKSDPLAYIMVPHYSNGSLRAIQKSSPLSSCEIRKVMKGIALGLQSLHAASLIHAALHPNNVFAIGREKGIVGDYDFTKAPEQRVSDSGMVAGSISLVAPELKQGQLPSPASDMYAFGGIMLWLHVPDFSGTLESDRQNAEFTGLDLMHSHQQVFIVIAVMWILTITDAYQDTPDTVITDEDMIKYYSALRQYMKLITRQ</sequence>
<dbReference type="InterPro" id="IPR002999">
    <property type="entry name" value="Tudor"/>
</dbReference>
<feature type="coiled-coil region" evidence="1">
    <location>
        <begin position="304"/>
        <end position="359"/>
    </location>
</feature>
<dbReference type="SMART" id="SM00333">
    <property type="entry name" value="TUDOR"/>
    <property type="match status" value="1"/>
</dbReference>